<feature type="region of interest" description="Disordered" evidence="1">
    <location>
        <begin position="26"/>
        <end position="63"/>
    </location>
</feature>
<dbReference type="KEGG" id="vg:9861383"/>
<dbReference type="EMBL" id="HM452125">
    <property type="protein sequence ID" value="ADM79820.1"/>
    <property type="molecule type" value="Genomic_DNA"/>
</dbReference>
<keyword evidence="3" id="KW-1185">Reference proteome</keyword>
<protein>
    <submittedName>
        <fullName evidence="2">Uncharacterized protein</fullName>
    </submittedName>
</protein>
<sequence>MMKTFLECSGKQKDHVNMDIQVDEDVVAGDSGGDPVNIAAGKTSGAVISPGPKVLPKKEKKKK</sequence>
<name>E1A1U6_9CAUD</name>
<dbReference type="Proteomes" id="UP000002235">
    <property type="component" value="Segment"/>
</dbReference>
<organism evidence="2 3">
    <name type="scientific">Aeromonas phage phiAS4</name>
    <dbReference type="NCBI Taxonomy" id="879628"/>
    <lineage>
        <taxon>Viruses</taxon>
        <taxon>Duplodnaviria</taxon>
        <taxon>Heunggongvirae</taxon>
        <taxon>Uroviricota</taxon>
        <taxon>Caudoviricetes</taxon>
        <taxon>Pantevenvirales</taxon>
        <taxon>Straboviridae</taxon>
        <taxon>Tulanevirus</taxon>
        <taxon>Tulanevirus as4</taxon>
    </lineage>
</organism>
<reference evidence="2 3" key="1">
    <citation type="journal article" date="2012" name="Arch. Virol.">
        <title>Complete genomic sequence of a T4-like bacteriophage, phiAS4, infecting Aeromonas salmonicida subsp. salmonicida.</title>
        <authorList>
            <person name="Kim J.H."/>
            <person name="Son J.S."/>
            <person name="Choi Y.J."/>
            <person name="Choresca C.H."/>
            <person name="Shin S.P."/>
            <person name="Han J.E."/>
            <person name="Jun J.W."/>
            <person name="Park S.C."/>
        </authorList>
    </citation>
    <scope>NUCLEOTIDE SEQUENCE [LARGE SCALE GENOMIC DNA]</scope>
</reference>
<proteinExistence type="predicted"/>
<evidence type="ECO:0000256" key="1">
    <source>
        <dbReference type="SAM" id="MobiDB-lite"/>
    </source>
</evidence>
<dbReference type="GeneID" id="9861383"/>
<dbReference type="RefSeq" id="YP_003969266.1">
    <property type="nucleotide sequence ID" value="NC_014635.1"/>
</dbReference>
<gene>
    <name evidence="2" type="ORF">phiAS4_ORF0248</name>
</gene>
<accession>E1A1U6</accession>
<evidence type="ECO:0000313" key="2">
    <source>
        <dbReference type="EMBL" id="ADM79820.1"/>
    </source>
</evidence>
<evidence type="ECO:0000313" key="3">
    <source>
        <dbReference type="Proteomes" id="UP000002235"/>
    </source>
</evidence>